<evidence type="ECO:0000256" key="1">
    <source>
        <dbReference type="SAM" id="MobiDB-lite"/>
    </source>
</evidence>
<proteinExistence type="predicted"/>
<feature type="region of interest" description="Disordered" evidence="1">
    <location>
        <begin position="50"/>
        <end position="69"/>
    </location>
</feature>
<protein>
    <submittedName>
        <fullName evidence="2">Uncharacterized protein</fullName>
    </submittedName>
</protein>
<organism evidence="2 3">
    <name type="scientific">Phytohabitans maris</name>
    <dbReference type="NCBI Taxonomy" id="3071409"/>
    <lineage>
        <taxon>Bacteria</taxon>
        <taxon>Bacillati</taxon>
        <taxon>Actinomycetota</taxon>
        <taxon>Actinomycetes</taxon>
        <taxon>Micromonosporales</taxon>
        <taxon>Micromonosporaceae</taxon>
    </lineage>
</organism>
<evidence type="ECO:0000313" key="3">
    <source>
        <dbReference type="Proteomes" id="UP001230908"/>
    </source>
</evidence>
<dbReference type="EMBL" id="JAVHUY010000045">
    <property type="protein sequence ID" value="MDQ7909692.1"/>
    <property type="molecule type" value="Genomic_DNA"/>
</dbReference>
<dbReference type="RefSeq" id="WP_308716952.1">
    <property type="nucleotide sequence ID" value="NZ_JAVHUY010000045.1"/>
</dbReference>
<sequence length="69" mass="7177">MNDSSGTLPDVAISVGAVAVARHAHEFGFDPTPAQCETIARAVLEAGSPYLREAGPDSEGWPPMPDPES</sequence>
<evidence type="ECO:0000313" key="2">
    <source>
        <dbReference type="EMBL" id="MDQ7909692.1"/>
    </source>
</evidence>
<comment type="caution">
    <text evidence="2">The sequence shown here is derived from an EMBL/GenBank/DDBJ whole genome shotgun (WGS) entry which is preliminary data.</text>
</comment>
<keyword evidence="3" id="KW-1185">Reference proteome</keyword>
<gene>
    <name evidence="2" type="ORF">RB614_34740</name>
</gene>
<name>A0ABU0ZT90_9ACTN</name>
<dbReference type="Proteomes" id="UP001230908">
    <property type="component" value="Unassembled WGS sequence"/>
</dbReference>
<accession>A0ABU0ZT90</accession>
<reference evidence="2 3" key="1">
    <citation type="submission" date="2023-08" db="EMBL/GenBank/DDBJ databases">
        <title>Phytohabitans sansha sp. nov., isolated from marine sediment.</title>
        <authorList>
            <person name="Zhao Y."/>
            <person name="Yi K."/>
        </authorList>
    </citation>
    <scope>NUCLEOTIDE SEQUENCE [LARGE SCALE GENOMIC DNA]</scope>
    <source>
        <strain evidence="2 3">ZYX-F-186</strain>
    </source>
</reference>